<dbReference type="PANTHER" id="PTHR21666:SF270">
    <property type="entry name" value="MUREIN HYDROLASE ACTIVATOR ENVC"/>
    <property type="match status" value="1"/>
</dbReference>
<evidence type="ECO:0000256" key="1">
    <source>
        <dbReference type="SAM" id="Phobius"/>
    </source>
</evidence>
<keyword evidence="4" id="KW-1185">Reference proteome</keyword>
<dbReference type="GO" id="GO:0004222">
    <property type="term" value="F:metalloendopeptidase activity"/>
    <property type="evidence" value="ECO:0007669"/>
    <property type="project" value="TreeGrafter"/>
</dbReference>
<dbReference type="Pfam" id="PF01551">
    <property type="entry name" value="Peptidase_M23"/>
    <property type="match status" value="1"/>
</dbReference>
<dbReference type="PANTHER" id="PTHR21666">
    <property type="entry name" value="PEPTIDASE-RELATED"/>
    <property type="match status" value="1"/>
</dbReference>
<sequence length="340" mass="36139">MPDEARHTTISGGSRTVIRPDWRTELHRERRSGKRPIRRAGGLVRGAGRRVRGVVAGIVRAIIGIGRAIAGIDWRELRRRNWRGEARGAWLRGRGWVLAHRVLVGVMVIVGLFAAGDAIAPHTIDSTPDPGVAQRIPVAYPLQVQADPATSARDLAAIDNGERLREQDVVADAARATMERAKAEAAAAAAGQPSPLLDGASTSLPGGLEGSIGGYALPARGVFTSGYGSRWGTFHYGIDIAAPIGSPIYAVADGTVINAGPAQGFGLWVRIQHADGTISVYGHMYDFSVSVGEHVRAGQQIARVGNRGDSTGPHLHFEILINGQHVDPQPWLALHGIRVG</sequence>
<evidence type="ECO:0000313" key="4">
    <source>
        <dbReference type="Proteomes" id="UP000438448"/>
    </source>
</evidence>
<keyword evidence="1" id="KW-1133">Transmembrane helix</keyword>
<dbReference type="CDD" id="cd12797">
    <property type="entry name" value="M23_peptidase"/>
    <property type="match status" value="1"/>
</dbReference>
<dbReference type="AlphaFoldDB" id="A0A7K0D125"/>
<dbReference type="OrthoDB" id="1099523at2"/>
<dbReference type="RefSeq" id="WP_153410168.1">
    <property type="nucleotide sequence ID" value="NZ_WEGK01000004.1"/>
</dbReference>
<feature type="transmembrane region" description="Helical" evidence="1">
    <location>
        <begin position="95"/>
        <end position="116"/>
    </location>
</feature>
<dbReference type="SUPFAM" id="SSF51261">
    <property type="entry name" value="Duplicated hybrid motif"/>
    <property type="match status" value="1"/>
</dbReference>
<proteinExistence type="predicted"/>
<comment type="caution">
    <text evidence="3">The sequence shown here is derived from an EMBL/GenBank/DDBJ whole genome shotgun (WGS) entry which is preliminary data.</text>
</comment>
<keyword evidence="1" id="KW-0812">Transmembrane</keyword>
<dbReference type="Gene3D" id="2.70.70.10">
    <property type="entry name" value="Glucose Permease (Domain IIA)"/>
    <property type="match status" value="1"/>
</dbReference>
<gene>
    <name evidence="3" type="ORF">NRB20_25090</name>
</gene>
<accession>A0A7K0D125</accession>
<dbReference type="InterPro" id="IPR050570">
    <property type="entry name" value="Cell_wall_metabolism_enzyme"/>
</dbReference>
<dbReference type="InterPro" id="IPR011055">
    <property type="entry name" value="Dup_hybrid_motif"/>
</dbReference>
<evidence type="ECO:0000313" key="3">
    <source>
        <dbReference type="EMBL" id="MQY19420.1"/>
    </source>
</evidence>
<reference evidence="3 4" key="1">
    <citation type="submission" date="2019-10" db="EMBL/GenBank/DDBJ databases">
        <title>Nocardia macrotermitis sp. nov. and Nocardia aurantia sp. nov., isolated from the gut of fungus growing-termite Macrotermes natalensis.</title>
        <authorList>
            <person name="Benndorf R."/>
            <person name="Schwitalla J."/>
            <person name="Martin K."/>
            <person name="De Beer W."/>
            <person name="Kaster A.-K."/>
            <person name="Vollmers J."/>
            <person name="Poulsen M."/>
            <person name="Beemelmanns C."/>
        </authorList>
    </citation>
    <scope>NUCLEOTIDE SEQUENCE [LARGE SCALE GENOMIC DNA]</scope>
    <source>
        <strain evidence="3 4">RB20</strain>
    </source>
</reference>
<feature type="domain" description="M23ase beta-sheet core" evidence="2">
    <location>
        <begin position="234"/>
        <end position="328"/>
    </location>
</feature>
<protein>
    <recommendedName>
        <fullName evidence="2">M23ase beta-sheet core domain-containing protein</fullName>
    </recommendedName>
</protein>
<evidence type="ECO:0000259" key="2">
    <source>
        <dbReference type="Pfam" id="PF01551"/>
    </source>
</evidence>
<organism evidence="3 4">
    <name type="scientific">Nocardia macrotermitis</name>
    <dbReference type="NCBI Taxonomy" id="2585198"/>
    <lineage>
        <taxon>Bacteria</taxon>
        <taxon>Bacillati</taxon>
        <taxon>Actinomycetota</taxon>
        <taxon>Actinomycetes</taxon>
        <taxon>Mycobacteriales</taxon>
        <taxon>Nocardiaceae</taxon>
        <taxon>Nocardia</taxon>
    </lineage>
</organism>
<keyword evidence="1" id="KW-0472">Membrane</keyword>
<dbReference type="Proteomes" id="UP000438448">
    <property type="component" value="Unassembled WGS sequence"/>
</dbReference>
<dbReference type="EMBL" id="WEGK01000004">
    <property type="protein sequence ID" value="MQY19420.1"/>
    <property type="molecule type" value="Genomic_DNA"/>
</dbReference>
<dbReference type="InterPro" id="IPR016047">
    <property type="entry name" value="M23ase_b-sheet_dom"/>
</dbReference>
<name>A0A7K0D125_9NOCA</name>